<sequence length="406" mass="44262">MTQNFKKLAIAASVSSALSMMSMPSHAVIQGSAGEALLVPLVVYATPDVSGYEANTIIQVSIPGSIGFDDVPNIFVAPNTTPTNPGATPEAGPTLFPNDPDLGKTDVAKIHWYWFDERSMHRLDKPLPVTANDVVVIDWRAQAQTSGSRYDGQAGYMVIGTEIARRGEPANFTMFGDAWLEIDAFGLGYSTLASIPVLPMSDGQDGMYGVDANGQKNIGPADNVVYKGGIPAQVSPMISGMRTNRSDGIPDITVFDLPLFSRVMPSMHVVWLDRNLDSTVAVDVYDSEEVACSATVSIPNELNVIWIDPVEPNTGIPQEWWDIYFAHHREPLCLPDTSNGGSSVARPNFVSYYLPEYVDTNADRPESAGVAFTLSWTLNVDARDNSTVRYFEQTMLLGHERGTYRQ</sequence>
<evidence type="ECO:0000313" key="2">
    <source>
        <dbReference type="EMBL" id="QIK38608.1"/>
    </source>
</evidence>
<evidence type="ECO:0000256" key="1">
    <source>
        <dbReference type="SAM" id="SignalP"/>
    </source>
</evidence>
<dbReference type="Proteomes" id="UP000502699">
    <property type="component" value="Chromosome"/>
</dbReference>
<evidence type="ECO:0000313" key="3">
    <source>
        <dbReference type="Proteomes" id="UP000502699"/>
    </source>
</evidence>
<proteinExistence type="predicted"/>
<keyword evidence="3" id="KW-1185">Reference proteome</keyword>
<feature type="signal peptide" evidence="1">
    <location>
        <begin position="1"/>
        <end position="27"/>
    </location>
</feature>
<name>A0A6G7VFI3_9GAMM</name>
<dbReference type="EMBL" id="CP048029">
    <property type="protein sequence ID" value="QIK38608.1"/>
    <property type="molecule type" value="Genomic_DNA"/>
</dbReference>
<keyword evidence="1" id="KW-0732">Signal</keyword>
<organism evidence="2 3">
    <name type="scientific">Caldichromatium japonicum</name>
    <dbReference type="NCBI Taxonomy" id="2699430"/>
    <lineage>
        <taxon>Bacteria</taxon>
        <taxon>Pseudomonadati</taxon>
        <taxon>Pseudomonadota</taxon>
        <taxon>Gammaproteobacteria</taxon>
        <taxon>Chromatiales</taxon>
        <taxon>Chromatiaceae</taxon>
        <taxon>Caldichromatium</taxon>
    </lineage>
</organism>
<feature type="chain" id="PRO_5026195944" evidence="1">
    <location>
        <begin position="28"/>
        <end position="406"/>
    </location>
</feature>
<dbReference type="AlphaFoldDB" id="A0A6G7VFI3"/>
<gene>
    <name evidence="2" type="ORF">GWK36_12145</name>
</gene>
<reference evidence="3" key="1">
    <citation type="submission" date="2020-01" db="EMBL/GenBank/DDBJ databases">
        <title>Caldichromatium gen. nov., sp. nov., a thermophilic purple sulfur bacterium member of the family Chromatiaceae isolated from Nakabusa hot spring, Japan.</title>
        <authorList>
            <person name="Saini M.K."/>
            <person name="Hanada S."/>
            <person name="Tank M."/>
        </authorList>
    </citation>
    <scope>NUCLEOTIDE SEQUENCE [LARGE SCALE GENOMIC DNA]</scope>
    <source>
        <strain evidence="3">No.7</strain>
    </source>
</reference>
<accession>A0A6G7VFI3</accession>
<dbReference type="KEGG" id="cjap:GWK36_12145"/>
<protein>
    <submittedName>
        <fullName evidence="2">Uncharacterized protein</fullName>
    </submittedName>
</protein>